<gene>
    <name evidence="2" type="ORF">V6N11_084288</name>
</gene>
<name>A0ABR2QSQ8_9ROSI</name>
<evidence type="ECO:0000313" key="3">
    <source>
        <dbReference type="Proteomes" id="UP001396334"/>
    </source>
</evidence>
<proteinExistence type="predicted"/>
<dbReference type="Pfam" id="PF14223">
    <property type="entry name" value="Retrotran_gag_2"/>
    <property type="match status" value="1"/>
</dbReference>
<dbReference type="EMBL" id="JBBPBN010000033">
    <property type="protein sequence ID" value="KAK9003653.1"/>
    <property type="molecule type" value="Genomic_DNA"/>
</dbReference>
<evidence type="ECO:0000313" key="2">
    <source>
        <dbReference type="EMBL" id="KAK9003653.1"/>
    </source>
</evidence>
<dbReference type="Proteomes" id="UP001396334">
    <property type="component" value="Unassembled WGS sequence"/>
</dbReference>
<reference evidence="2 3" key="1">
    <citation type="journal article" date="2024" name="G3 (Bethesda)">
        <title>Genome assembly of Hibiscus sabdariffa L. provides insights into metabolisms of medicinal natural products.</title>
        <authorList>
            <person name="Kim T."/>
        </authorList>
    </citation>
    <scope>NUCLEOTIDE SEQUENCE [LARGE SCALE GENOMIC DNA]</scope>
    <source>
        <strain evidence="2">TK-2024</strain>
        <tissue evidence="2">Old leaves</tissue>
    </source>
</reference>
<feature type="region of interest" description="Disordered" evidence="1">
    <location>
        <begin position="99"/>
        <end position="123"/>
    </location>
</feature>
<dbReference type="PANTHER" id="PTHR47481">
    <property type="match status" value="1"/>
</dbReference>
<evidence type="ECO:0000256" key="1">
    <source>
        <dbReference type="SAM" id="MobiDB-lite"/>
    </source>
</evidence>
<dbReference type="PANTHER" id="PTHR47481:SF34">
    <property type="entry name" value="CCHC-TYPE DOMAIN-CONTAINING PROTEIN"/>
    <property type="match status" value="1"/>
</dbReference>
<protein>
    <submittedName>
        <fullName evidence="2">Uncharacterized protein</fullName>
    </submittedName>
</protein>
<accession>A0ABR2QSQ8</accession>
<sequence>MKHKESMQQFLSRVSGIVNPMKSYGEILSNENFVSKVLSLISKFDRVIIAIEETKDFSTYTFDELMSYLISHEARINRSHENSEEKAFQVKEEFSKGRSDFYGRGRRSGRGRGGGRGRGSYGIPYKSSIQCRYYGKMGHKETDCWAKQREEHKQAHSSRT</sequence>
<organism evidence="2 3">
    <name type="scientific">Hibiscus sabdariffa</name>
    <name type="common">roselle</name>
    <dbReference type="NCBI Taxonomy" id="183260"/>
    <lineage>
        <taxon>Eukaryota</taxon>
        <taxon>Viridiplantae</taxon>
        <taxon>Streptophyta</taxon>
        <taxon>Embryophyta</taxon>
        <taxon>Tracheophyta</taxon>
        <taxon>Spermatophyta</taxon>
        <taxon>Magnoliopsida</taxon>
        <taxon>eudicotyledons</taxon>
        <taxon>Gunneridae</taxon>
        <taxon>Pentapetalae</taxon>
        <taxon>rosids</taxon>
        <taxon>malvids</taxon>
        <taxon>Malvales</taxon>
        <taxon>Malvaceae</taxon>
        <taxon>Malvoideae</taxon>
        <taxon>Hibiscus</taxon>
    </lineage>
</organism>
<comment type="caution">
    <text evidence="2">The sequence shown here is derived from an EMBL/GenBank/DDBJ whole genome shotgun (WGS) entry which is preliminary data.</text>
</comment>
<feature type="compositionally biased region" description="Basic residues" evidence="1">
    <location>
        <begin position="104"/>
        <end position="115"/>
    </location>
</feature>
<keyword evidence="3" id="KW-1185">Reference proteome</keyword>